<keyword evidence="10" id="KW-1185">Reference proteome</keyword>
<sequence>MLEKGEIDIFQFYNLVITLTIGTSIPVTPAALAKLAKRDSWLASVLTVVVSLLFIFLYNQISSLYPNQTYVEMNEKIFR</sequence>
<evidence type="ECO:0000256" key="1">
    <source>
        <dbReference type="ARBA" id="ARBA00004141"/>
    </source>
</evidence>
<comment type="caution">
    <text evidence="9">The sequence shown here is derived from an EMBL/GenBank/DDBJ whole genome shotgun (WGS) entry which is preliminary data.</text>
</comment>
<evidence type="ECO:0000256" key="4">
    <source>
        <dbReference type="ARBA" id="ARBA00022544"/>
    </source>
</evidence>
<dbReference type="GO" id="GO:0016020">
    <property type="term" value="C:membrane"/>
    <property type="evidence" value="ECO:0007669"/>
    <property type="project" value="UniProtKB-SubCell"/>
</dbReference>
<dbReference type="PANTHER" id="PTHR34975:SF2">
    <property type="entry name" value="SPORE GERMINATION PROTEIN A2"/>
    <property type="match status" value="1"/>
</dbReference>
<evidence type="ECO:0000313" key="9">
    <source>
        <dbReference type="EMBL" id="KAA9014920.1"/>
    </source>
</evidence>
<evidence type="ECO:0000256" key="7">
    <source>
        <dbReference type="ARBA" id="ARBA00023136"/>
    </source>
</evidence>
<evidence type="ECO:0000256" key="6">
    <source>
        <dbReference type="ARBA" id="ARBA00022989"/>
    </source>
</evidence>
<feature type="transmembrane region" description="Helical" evidence="8">
    <location>
        <begin position="40"/>
        <end position="58"/>
    </location>
</feature>
<proteinExistence type="inferred from homology"/>
<evidence type="ECO:0000256" key="3">
    <source>
        <dbReference type="ARBA" id="ARBA00022448"/>
    </source>
</evidence>
<dbReference type="EMBL" id="VYKL01000044">
    <property type="protein sequence ID" value="KAA9014920.1"/>
    <property type="molecule type" value="Genomic_DNA"/>
</dbReference>
<dbReference type="AlphaFoldDB" id="A0A5J5H311"/>
<evidence type="ECO:0000256" key="8">
    <source>
        <dbReference type="SAM" id="Phobius"/>
    </source>
</evidence>
<comment type="subcellular location">
    <subcellularLocation>
        <location evidence="1">Membrane</location>
        <topology evidence="1">Multi-pass membrane protein</topology>
    </subcellularLocation>
</comment>
<dbReference type="OrthoDB" id="2078716at2"/>
<accession>A0A5J5H311</accession>
<dbReference type="RefSeq" id="WP_150442397.1">
    <property type="nucleotide sequence ID" value="NZ_VYKL01000044.1"/>
</dbReference>
<feature type="transmembrane region" description="Helical" evidence="8">
    <location>
        <begin position="12"/>
        <end position="33"/>
    </location>
</feature>
<dbReference type="GO" id="GO:0009847">
    <property type="term" value="P:spore germination"/>
    <property type="evidence" value="ECO:0007669"/>
    <property type="project" value="InterPro"/>
</dbReference>
<keyword evidence="5 8" id="KW-0812">Transmembrane</keyword>
<evidence type="ECO:0000256" key="5">
    <source>
        <dbReference type="ARBA" id="ARBA00022692"/>
    </source>
</evidence>
<keyword evidence="4" id="KW-0309">Germination</keyword>
<evidence type="ECO:0000313" key="10">
    <source>
        <dbReference type="Proteomes" id="UP000326671"/>
    </source>
</evidence>
<keyword evidence="6 8" id="KW-1133">Transmembrane helix</keyword>
<comment type="similarity">
    <text evidence="2">Belongs to the amino acid-polyamine-organocation (APC) superfamily. Spore germination protein (SGP) (TC 2.A.3.9) family.</text>
</comment>
<dbReference type="InterPro" id="IPR004761">
    <property type="entry name" value="Spore_GerAB"/>
</dbReference>
<keyword evidence="3" id="KW-0813">Transport</keyword>
<protein>
    <submittedName>
        <fullName evidence="9">GerAB/ArcD/ProY family transporter</fullName>
    </submittedName>
</protein>
<gene>
    <name evidence="9" type="ORF">F4V44_23175</name>
</gene>
<keyword evidence="7 8" id="KW-0472">Membrane</keyword>
<organism evidence="9 10">
    <name type="scientific">Niallia endozanthoxylica</name>
    <dbReference type="NCBI Taxonomy" id="2036016"/>
    <lineage>
        <taxon>Bacteria</taxon>
        <taxon>Bacillati</taxon>
        <taxon>Bacillota</taxon>
        <taxon>Bacilli</taxon>
        <taxon>Bacillales</taxon>
        <taxon>Bacillaceae</taxon>
        <taxon>Niallia</taxon>
    </lineage>
</organism>
<dbReference type="PANTHER" id="PTHR34975">
    <property type="entry name" value="SPORE GERMINATION PROTEIN A2"/>
    <property type="match status" value="1"/>
</dbReference>
<dbReference type="Proteomes" id="UP000326671">
    <property type="component" value="Unassembled WGS sequence"/>
</dbReference>
<name>A0A5J5H311_9BACI</name>
<dbReference type="Pfam" id="PF03845">
    <property type="entry name" value="Spore_permease"/>
    <property type="match status" value="1"/>
</dbReference>
<evidence type="ECO:0000256" key="2">
    <source>
        <dbReference type="ARBA" id="ARBA00007998"/>
    </source>
</evidence>
<reference evidence="9 10" key="1">
    <citation type="submission" date="2019-09" db="EMBL/GenBank/DDBJ databases">
        <title>Whole genome sequences of isolates from the Mars Exploration Rovers.</title>
        <authorList>
            <person name="Seuylemezian A."/>
            <person name="Vaishampayan P."/>
        </authorList>
    </citation>
    <scope>NUCLEOTIDE SEQUENCE [LARGE SCALE GENOMIC DNA]</scope>
    <source>
        <strain evidence="9 10">MER_TA_151</strain>
    </source>
</reference>